<dbReference type="GO" id="GO:0016787">
    <property type="term" value="F:hydrolase activity"/>
    <property type="evidence" value="ECO:0007669"/>
    <property type="project" value="UniProtKB-KW"/>
</dbReference>
<dbReference type="Gene3D" id="3.40.50.1820">
    <property type="entry name" value="alpha/beta hydrolase"/>
    <property type="match status" value="1"/>
</dbReference>
<dbReference type="RefSeq" id="WP_263995590.1">
    <property type="nucleotide sequence ID" value="NZ_JACKVK010000005.1"/>
</dbReference>
<protein>
    <submittedName>
        <fullName evidence="2">Alpha/beta hydrolase</fullName>
    </submittedName>
</protein>
<keyword evidence="1" id="KW-0732">Signal</keyword>
<feature type="chain" id="PRO_5040855992" evidence="1">
    <location>
        <begin position="18"/>
        <end position="255"/>
    </location>
</feature>
<comment type="caution">
    <text evidence="2">The sequence shown here is derived from an EMBL/GenBank/DDBJ whole genome shotgun (WGS) entry which is preliminary data.</text>
</comment>
<evidence type="ECO:0000313" key="2">
    <source>
        <dbReference type="EMBL" id="MCV7420822.1"/>
    </source>
</evidence>
<dbReference type="AlphaFoldDB" id="A0A9X2YK66"/>
<sequence length="255" mass="27077">MLVVVMTVIAGCSSASAELVFVRTTVDGQNVLEAYKTQTRIRAVVVFFHGLDRDANILDLDQPHRDLVRTLTDAGYAVVASDAGGNAFGNPSSQRNYAALIRDSGKRYRTNETYFLAESMGTVAAMNLMAKGVDQGTEQGTDVSVRGLAAINPLLNLEHVPPTYRSAVQASYAGSAAATQSPLALPLSAMVGRYVRFYVTPADSVVPTDGNALAFQRRFGGVANVSTAPCSGDHLDPSCIQGSDVVSWFDTLLPP</sequence>
<reference evidence="2" key="1">
    <citation type="submission" date="2020-07" db="EMBL/GenBank/DDBJ databases">
        <authorList>
            <person name="Pettersson B.M.F."/>
            <person name="Behra P.R.K."/>
            <person name="Ramesh M."/>
            <person name="Das S."/>
            <person name="Dasgupta S."/>
            <person name="Kirsebom L.A."/>
        </authorList>
    </citation>
    <scope>NUCLEOTIDE SEQUENCE</scope>
    <source>
        <strain evidence="2">DSM 44838</strain>
    </source>
</reference>
<keyword evidence="2" id="KW-0378">Hydrolase</keyword>
<gene>
    <name evidence="2" type="ORF">H7K45_09760</name>
</gene>
<dbReference type="InterPro" id="IPR029058">
    <property type="entry name" value="AB_hydrolase_fold"/>
</dbReference>
<dbReference type="Proteomes" id="UP001141629">
    <property type="component" value="Unassembled WGS sequence"/>
</dbReference>
<dbReference type="EMBL" id="JACKVK010000005">
    <property type="protein sequence ID" value="MCV7420822.1"/>
    <property type="molecule type" value="Genomic_DNA"/>
</dbReference>
<reference evidence="2" key="2">
    <citation type="journal article" date="2022" name="BMC Genomics">
        <title>Comparative genome analysis of mycobacteria focusing on tRNA and non-coding RNA.</title>
        <authorList>
            <person name="Behra P.R.K."/>
            <person name="Pettersson B.M.F."/>
            <person name="Ramesh M."/>
            <person name="Das S."/>
            <person name="Dasgupta S."/>
            <person name="Kirsebom L.A."/>
        </authorList>
    </citation>
    <scope>NUCLEOTIDE SEQUENCE</scope>
    <source>
        <strain evidence="2">DSM 44838</strain>
    </source>
</reference>
<evidence type="ECO:0000256" key="1">
    <source>
        <dbReference type="SAM" id="SignalP"/>
    </source>
</evidence>
<name>A0A9X2YK66_9MYCO</name>
<dbReference type="SUPFAM" id="SSF53474">
    <property type="entry name" value="alpha/beta-Hydrolases"/>
    <property type="match status" value="1"/>
</dbReference>
<accession>A0A9X2YK66</accession>
<evidence type="ECO:0000313" key="3">
    <source>
        <dbReference type="Proteomes" id="UP001141629"/>
    </source>
</evidence>
<keyword evidence="3" id="KW-1185">Reference proteome</keyword>
<organism evidence="2 3">
    <name type="scientific">Mycobacterium yunnanensis</name>
    <dbReference type="NCBI Taxonomy" id="368477"/>
    <lineage>
        <taxon>Bacteria</taxon>
        <taxon>Bacillati</taxon>
        <taxon>Actinomycetota</taxon>
        <taxon>Actinomycetes</taxon>
        <taxon>Mycobacteriales</taxon>
        <taxon>Mycobacteriaceae</taxon>
        <taxon>Mycobacterium</taxon>
    </lineage>
</organism>
<feature type="signal peptide" evidence="1">
    <location>
        <begin position="1"/>
        <end position="17"/>
    </location>
</feature>
<proteinExistence type="predicted"/>